<dbReference type="InterPro" id="IPR003423">
    <property type="entry name" value="OMP_efflux"/>
</dbReference>
<keyword evidence="3" id="KW-1185">Reference proteome</keyword>
<dbReference type="OrthoDB" id="9791261at2"/>
<dbReference type="PANTHER" id="PTHR30203:SF24">
    <property type="entry name" value="BLR4935 PROTEIN"/>
    <property type="match status" value="1"/>
</dbReference>
<dbReference type="RefSeq" id="WP_090413213.1">
    <property type="nucleotide sequence ID" value="NZ_FNOY01000016.1"/>
</dbReference>
<evidence type="ECO:0000256" key="1">
    <source>
        <dbReference type="ARBA" id="ARBA00007613"/>
    </source>
</evidence>
<dbReference type="SUPFAM" id="SSF56954">
    <property type="entry name" value="Outer membrane efflux proteins (OEP)"/>
    <property type="match status" value="1"/>
</dbReference>
<protein>
    <submittedName>
        <fullName evidence="2">Outer membrane protein, cobalt-zinc-cadmium efflux system</fullName>
    </submittedName>
</protein>
<gene>
    <name evidence="2" type="ORF">SAMN05421881_101647</name>
</gene>
<comment type="similarity">
    <text evidence="1">Belongs to the outer membrane factor (OMF) (TC 1.B.17) family.</text>
</comment>
<proteinExistence type="inferred from homology"/>
<name>A0A1H3GSM5_9PROT</name>
<dbReference type="Proteomes" id="UP000198640">
    <property type="component" value="Unassembled WGS sequence"/>
</dbReference>
<evidence type="ECO:0000313" key="2">
    <source>
        <dbReference type="EMBL" id="SDY06050.1"/>
    </source>
</evidence>
<dbReference type="STRING" id="44576.SAMN05421881_101647"/>
<dbReference type="PANTHER" id="PTHR30203">
    <property type="entry name" value="OUTER MEMBRANE CATION EFFLUX PROTEIN"/>
    <property type="match status" value="1"/>
</dbReference>
<organism evidence="2 3">
    <name type="scientific">Nitrosomonas halophila</name>
    <dbReference type="NCBI Taxonomy" id="44576"/>
    <lineage>
        <taxon>Bacteria</taxon>
        <taxon>Pseudomonadati</taxon>
        <taxon>Pseudomonadota</taxon>
        <taxon>Betaproteobacteria</taxon>
        <taxon>Nitrosomonadales</taxon>
        <taxon>Nitrosomonadaceae</taxon>
        <taxon>Nitrosomonas</taxon>
    </lineage>
</organism>
<sequence>MSNRVGGISLRVMVILAGLMGGVTGFSHPGLAAYPGAEADLNAAAAALDPDDQGGVTLRLALQRVLQRNPELAAFSKEVRAFEGSKLQAGLFKNPEFNIEAEDVSSSNAALQRFATFRISQLIELGGKRHARVNVAVTGQALADQAYAAKRLEMIARTANAFIGVLEGQAQVSVVEDTLRLAEAAMQAAVKRVDLGQAPPMEAMRSKVALATVRIELEQAKRDLAAARTQLALLWGDTEPRFNRALGELEALVEIPSFDQLAGYLEQNPLILQSSQQIVQRQAMVELEKAHRIPDITLGAGVRRYLETDNTTALLDISIPIPVFDRNQGNLLEARQRLHKAMDERLAVELQLKTEFARTYENLLAAQNEIRVLRDEVLPSAQQAFELTNRGYQLGRFGFLEMLDAQRTFFQSRTLYVRALANYQRLINTVEQLVAAPIDSLRDAAANDRKQAD</sequence>
<dbReference type="GO" id="GO:0015562">
    <property type="term" value="F:efflux transmembrane transporter activity"/>
    <property type="evidence" value="ECO:0007669"/>
    <property type="project" value="InterPro"/>
</dbReference>
<reference evidence="2 3" key="1">
    <citation type="submission" date="2016-10" db="EMBL/GenBank/DDBJ databases">
        <authorList>
            <person name="de Groot N.N."/>
        </authorList>
    </citation>
    <scope>NUCLEOTIDE SEQUENCE [LARGE SCALE GENOMIC DNA]</scope>
    <source>
        <strain evidence="2 3">Nm1</strain>
    </source>
</reference>
<evidence type="ECO:0000313" key="3">
    <source>
        <dbReference type="Proteomes" id="UP000198640"/>
    </source>
</evidence>
<dbReference type="Gene3D" id="1.20.1600.10">
    <property type="entry name" value="Outer membrane efflux proteins (OEP)"/>
    <property type="match status" value="1"/>
</dbReference>
<accession>A0A1H3GSM5</accession>
<dbReference type="EMBL" id="FNOY01000016">
    <property type="protein sequence ID" value="SDY06050.1"/>
    <property type="molecule type" value="Genomic_DNA"/>
</dbReference>
<dbReference type="AlphaFoldDB" id="A0A1H3GSM5"/>
<dbReference type="InterPro" id="IPR010131">
    <property type="entry name" value="MdtP/NodT-like"/>
</dbReference>
<dbReference type="Pfam" id="PF02321">
    <property type="entry name" value="OEP"/>
    <property type="match status" value="2"/>
</dbReference>